<dbReference type="AlphaFoldDB" id="A0AA38WYD5"/>
<evidence type="ECO:0000256" key="10">
    <source>
        <dbReference type="RuleBase" id="RU362081"/>
    </source>
</evidence>
<dbReference type="InterPro" id="IPR036163">
    <property type="entry name" value="HMA_dom_sf"/>
</dbReference>
<dbReference type="EMBL" id="JAPDRK010000022">
    <property type="protein sequence ID" value="KAJ9603433.1"/>
    <property type="molecule type" value="Genomic_DNA"/>
</dbReference>
<keyword evidence="5 10" id="KW-0547">Nucleotide-binding</keyword>
<dbReference type="PROSITE" id="PS01047">
    <property type="entry name" value="HMA_1"/>
    <property type="match status" value="1"/>
</dbReference>
<protein>
    <recommendedName>
        <fullName evidence="12">HMA domain-containing protein</fullName>
    </recommendedName>
</protein>
<dbReference type="SFLD" id="SFLDS00003">
    <property type="entry name" value="Haloacid_Dehalogenase"/>
    <property type="match status" value="1"/>
</dbReference>
<dbReference type="InterPro" id="IPR059000">
    <property type="entry name" value="ATPase_P-type_domA"/>
</dbReference>
<dbReference type="InterPro" id="IPR023299">
    <property type="entry name" value="ATPase_P-typ_cyto_dom_N"/>
</dbReference>
<feature type="compositionally biased region" description="Polar residues" evidence="11">
    <location>
        <begin position="47"/>
        <end position="57"/>
    </location>
</feature>
<dbReference type="FunFam" id="3.30.70.100:FF:000001">
    <property type="entry name" value="ATPase copper transporting beta"/>
    <property type="match status" value="1"/>
</dbReference>
<evidence type="ECO:0000256" key="1">
    <source>
        <dbReference type="ARBA" id="ARBA00004141"/>
    </source>
</evidence>
<dbReference type="GO" id="GO:0016887">
    <property type="term" value="F:ATP hydrolysis activity"/>
    <property type="evidence" value="ECO:0007669"/>
    <property type="project" value="InterPro"/>
</dbReference>
<evidence type="ECO:0000256" key="7">
    <source>
        <dbReference type="ARBA" id="ARBA00022967"/>
    </source>
</evidence>
<feature type="domain" description="HMA" evidence="12">
    <location>
        <begin position="77"/>
        <end position="143"/>
    </location>
</feature>
<feature type="compositionally biased region" description="Polar residues" evidence="11">
    <location>
        <begin position="65"/>
        <end position="75"/>
    </location>
</feature>
<dbReference type="PROSITE" id="PS00154">
    <property type="entry name" value="ATPASE_E1_E2"/>
    <property type="match status" value="1"/>
</dbReference>
<accession>A0AA38WYD5</accession>
<dbReference type="Proteomes" id="UP001172673">
    <property type="component" value="Unassembled WGS sequence"/>
</dbReference>
<dbReference type="InterPro" id="IPR023214">
    <property type="entry name" value="HAD_sf"/>
</dbReference>
<dbReference type="InterPro" id="IPR008250">
    <property type="entry name" value="ATPase_P-typ_transduc_dom_A_sf"/>
</dbReference>
<dbReference type="Gene3D" id="2.70.150.10">
    <property type="entry name" value="Calcium-transporting ATPase, cytoplasmic transduction domain A"/>
    <property type="match status" value="1"/>
</dbReference>
<dbReference type="GO" id="GO:0005524">
    <property type="term" value="F:ATP binding"/>
    <property type="evidence" value="ECO:0007669"/>
    <property type="project" value="UniProtKB-UniRule"/>
</dbReference>
<comment type="subcellular location">
    <subcellularLocation>
        <location evidence="1">Membrane</location>
        <topology evidence="1">Multi-pass membrane protein</topology>
    </subcellularLocation>
</comment>
<feature type="transmembrane region" description="Helical" evidence="10">
    <location>
        <begin position="461"/>
        <end position="483"/>
    </location>
</feature>
<dbReference type="PANTHER" id="PTHR43520:SF32">
    <property type="entry name" value="COPPER RESISTANCE P-TYPE ATPASE (EUROFUNG)"/>
    <property type="match status" value="1"/>
</dbReference>
<dbReference type="Gene3D" id="3.40.50.1000">
    <property type="entry name" value="HAD superfamily/HAD-like"/>
    <property type="match status" value="1"/>
</dbReference>
<keyword evidence="6 10" id="KW-0067">ATP-binding</keyword>
<dbReference type="InterPro" id="IPR036412">
    <property type="entry name" value="HAD-like_sf"/>
</dbReference>
<keyword evidence="9 10" id="KW-0472">Membrane</keyword>
<feature type="region of interest" description="Disordered" evidence="11">
    <location>
        <begin position="34"/>
        <end position="75"/>
    </location>
</feature>
<sequence length="899" mass="96405">MACCVFTAYVMSRIIKACELFDLRILEVKYNDSDSDFSSAPSFQPVYGQQSNTTSRTAAAHTGKAGQQQPSEDQPWTTTRLLVTGMICSACVSTITHALTSHPAVLRANISLPLSRATIMFNATNASTEDLISIIEDVGYGAEALVTGYGGSGAQNLRLVRREEELQALKIAFNGAAKWATAIATFDWARYIAEGTHLAGALDPMLQLSALVVAVSVQATHGRWIHHNAWSSCYARGRFQLPNLTMDTLLSLSLALSVSLSLFNIGLHGLAGPQTKTYFSTASFLTVVISGGRYLDVTLKRQGAASFARLFGLQQELDLGTVIVEQKVRVDQEEVNKPIETVLTQCPMNLLTPLDVYHIPAGVVIPCDSYVLRGQSLIDEANMTGESRPVRKSVGDLLMSGTRNISASVVAVVLKEQAQSSLEKLVDSIEEATEMKYTGASSGEELMPAVVQIVTRHFVPVVLVLALVDFILILGSPTCYLPLTDRTNVACERAMAILAAACPCAIGLANPSAIMAGIDAAYTQGVLLPGGANALETLSRLTHLVLDKTGTLTEGRLKTSKALFAEPFRSDARKRQLCYNVLSAAERDEAQAHPMGRAVFQWCVRQLQESSHLQQAICEPGASPARNISKVTGKGVFAEVQDHNDIWHVVHIGSERFLSEHHISVAPDTATQLAGLQARAQVHFALDGKYAGTFVLQDTIRQNAPAVIQSLRSLGLNLTMLTGDTVVEAHRVSSQLQIPVLAARSLPQEKRDLVVSLRESSVEGRTNNVVAMLGDGLNDAPAQAAADVGILFSLSPLSSRSSNSTSSLALGTSAADVIVMTADLTAVPKLISIARKTMLQARVNTYWAILYNTVAIALAMGVGEPFGLKSPDASSAGMMMAFSSITVLGMSLQLRQRLN</sequence>
<evidence type="ECO:0000256" key="6">
    <source>
        <dbReference type="ARBA" id="ARBA00022840"/>
    </source>
</evidence>
<dbReference type="GO" id="GO:0043682">
    <property type="term" value="F:P-type divalent copper transporter activity"/>
    <property type="evidence" value="ECO:0007669"/>
    <property type="project" value="TreeGrafter"/>
</dbReference>
<dbReference type="PRINTS" id="PR00119">
    <property type="entry name" value="CATATPASE"/>
</dbReference>
<evidence type="ECO:0000256" key="5">
    <source>
        <dbReference type="ARBA" id="ARBA00022741"/>
    </source>
</evidence>
<name>A0AA38WYD5_9EURO</name>
<evidence type="ECO:0000256" key="4">
    <source>
        <dbReference type="ARBA" id="ARBA00022723"/>
    </source>
</evidence>
<feature type="transmembrane region" description="Helical" evidence="10">
    <location>
        <begin position="843"/>
        <end position="863"/>
    </location>
</feature>
<dbReference type="Pfam" id="PF00403">
    <property type="entry name" value="HMA"/>
    <property type="match status" value="1"/>
</dbReference>
<dbReference type="Pfam" id="PF00122">
    <property type="entry name" value="E1-E2_ATPase"/>
    <property type="match status" value="1"/>
</dbReference>
<keyword evidence="3 10" id="KW-0812">Transmembrane</keyword>
<dbReference type="GO" id="GO:0055070">
    <property type="term" value="P:copper ion homeostasis"/>
    <property type="evidence" value="ECO:0007669"/>
    <property type="project" value="TreeGrafter"/>
</dbReference>
<keyword evidence="14" id="KW-1185">Reference proteome</keyword>
<evidence type="ECO:0000256" key="11">
    <source>
        <dbReference type="SAM" id="MobiDB-lite"/>
    </source>
</evidence>
<dbReference type="InterPro" id="IPR001757">
    <property type="entry name" value="P_typ_ATPase"/>
</dbReference>
<evidence type="ECO:0000256" key="9">
    <source>
        <dbReference type="ARBA" id="ARBA00023136"/>
    </source>
</evidence>
<evidence type="ECO:0000259" key="12">
    <source>
        <dbReference type="PROSITE" id="PS50846"/>
    </source>
</evidence>
<reference evidence="13" key="1">
    <citation type="submission" date="2022-10" db="EMBL/GenBank/DDBJ databases">
        <title>Culturing micro-colonial fungi from biological soil crusts in the Mojave desert and describing Neophaeococcomyces mojavensis, and introducing the new genera and species Taxawa tesnikishii.</title>
        <authorList>
            <person name="Kurbessoian T."/>
            <person name="Stajich J.E."/>
        </authorList>
    </citation>
    <scope>NUCLEOTIDE SEQUENCE</scope>
    <source>
        <strain evidence="13">TK_41</strain>
    </source>
</reference>
<dbReference type="PROSITE" id="PS50846">
    <property type="entry name" value="HMA_2"/>
    <property type="match status" value="1"/>
</dbReference>
<keyword evidence="7" id="KW-1278">Translocase</keyword>
<dbReference type="GO" id="GO:0016020">
    <property type="term" value="C:membrane"/>
    <property type="evidence" value="ECO:0007669"/>
    <property type="project" value="UniProtKB-SubCell"/>
</dbReference>
<keyword evidence="8 10" id="KW-1133">Transmembrane helix</keyword>
<comment type="caution">
    <text evidence="13">The sequence shown here is derived from an EMBL/GenBank/DDBJ whole genome shotgun (WGS) entry which is preliminary data.</text>
</comment>
<dbReference type="Pfam" id="PF00702">
    <property type="entry name" value="Hydrolase"/>
    <property type="match status" value="1"/>
</dbReference>
<dbReference type="SUPFAM" id="SSF56784">
    <property type="entry name" value="HAD-like"/>
    <property type="match status" value="1"/>
</dbReference>
<dbReference type="InterPro" id="IPR018303">
    <property type="entry name" value="ATPase_P-typ_P_site"/>
</dbReference>
<dbReference type="SFLD" id="SFLDG00002">
    <property type="entry name" value="C1.7:_P-type_atpase_like"/>
    <property type="match status" value="1"/>
</dbReference>
<organism evidence="13 14">
    <name type="scientific">Cladophialophora chaetospira</name>
    <dbReference type="NCBI Taxonomy" id="386627"/>
    <lineage>
        <taxon>Eukaryota</taxon>
        <taxon>Fungi</taxon>
        <taxon>Dikarya</taxon>
        <taxon>Ascomycota</taxon>
        <taxon>Pezizomycotina</taxon>
        <taxon>Eurotiomycetes</taxon>
        <taxon>Chaetothyriomycetidae</taxon>
        <taxon>Chaetothyriales</taxon>
        <taxon>Herpotrichiellaceae</taxon>
        <taxon>Cladophialophora</taxon>
    </lineage>
</organism>
<proteinExistence type="inferred from homology"/>
<gene>
    <name evidence="13" type="ORF">H2200_012211</name>
</gene>
<dbReference type="Gene3D" id="3.40.1110.10">
    <property type="entry name" value="Calcium-transporting ATPase, cytoplasmic domain N"/>
    <property type="match status" value="1"/>
</dbReference>
<dbReference type="InterPro" id="IPR006121">
    <property type="entry name" value="HMA_dom"/>
</dbReference>
<evidence type="ECO:0000256" key="3">
    <source>
        <dbReference type="ARBA" id="ARBA00022692"/>
    </source>
</evidence>
<dbReference type="SFLD" id="SFLDF00027">
    <property type="entry name" value="p-type_atpase"/>
    <property type="match status" value="1"/>
</dbReference>
<dbReference type="GO" id="GO:0005507">
    <property type="term" value="F:copper ion binding"/>
    <property type="evidence" value="ECO:0007669"/>
    <property type="project" value="TreeGrafter"/>
</dbReference>
<feature type="transmembrane region" description="Helical" evidence="10">
    <location>
        <begin position="875"/>
        <end position="894"/>
    </location>
</feature>
<keyword evidence="4 10" id="KW-0479">Metal-binding</keyword>
<dbReference type="InterPro" id="IPR017969">
    <property type="entry name" value="Heavy-metal-associated_CS"/>
</dbReference>
<evidence type="ECO:0000256" key="2">
    <source>
        <dbReference type="ARBA" id="ARBA00006024"/>
    </source>
</evidence>
<dbReference type="NCBIfam" id="TIGR01525">
    <property type="entry name" value="ATPase-IB_hvy"/>
    <property type="match status" value="1"/>
</dbReference>
<comment type="caution">
    <text evidence="10">Lacks conserved residue(s) required for the propagation of feature annotation.</text>
</comment>
<dbReference type="Gene3D" id="3.30.70.100">
    <property type="match status" value="1"/>
</dbReference>
<evidence type="ECO:0000313" key="13">
    <source>
        <dbReference type="EMBL" id="KAJ9603433.1"/>
    </source>
</evidence>
<dbReference type="CDD" id="cd00371">
    <property type="entry name" value="HMA"/>
    <property type="match status" value="1"/>
</dbReference>
<dbReference type="SUPFAM" id="SSF55008">
    <property type="entry name" value="HMA, heavy metal-associated domain"/>
    <property type="match status" value="1"/>
</dbReference>
<dbReference type="PANTHER" id="PTHR43520">
    <property type="entry name" value="ATP7, ISOFORM B"/>
    <property type="match status" value="1"/>
</dbReference>
<dbReference type="SUPFAM" id="SSF81653">
    <property type="entry name" value="Calcium ATPase, transduction domain A"/>
    <property type="match status" value="1"/>
</dbReference>
<evidence type="ECO:0000256" key="8">
    <source>
        <dbReference type="ARBA" id="ARBA00022989"/>
    </source>
</evidence>
<dbReference type="InterPro" id="IPR027256">
    <property type="entry name" value="P-typ_ATPase_IB"/>
</dbReference>
<comment type="similarity">
    <text evidence="2 10">Belongs to the cation transport ATPase (P-type) (TC 3.A.3) family. Type IB subfamily.</text>
</comment>
<dbReference type="NCBIfam" id="TIGR01494">
    <property type="entry name" value="ATPase_P-type"/>
    <property type="match status" value="2"/>
</dbReference>
<dbReference type="InterPro" id="IPR044492">
    <property type="entry name" value="P_typ_ATPase_HD_dom"/>
</dbReference>
<evidence type="ECO:0000313" key="14">
    <source>
        <dbReference type="Proteomes" id="UP001172673"/>
    </source>
</evidence>